<dbReference type="OrthoDB" id="2773120at2759"/>
<accession>M2RMX6</accession>
<dbReference type="Proteomes" id="UP000016930">
    <property type="component" value="Unassembled WGS sequence"/>
</dbReference>
<protein>
    <submittedName>
        <fullName evidence="1">Uncharacterized protein</fullName>
    </submittedName>
</protein>
<dbReference type="AlphaFoldDB" id="M2RMX6"/>
<sequence>MNPDELDQRIRCLPLAFGIRYFKNSISGLAQISGSERKDMARILLACLIGKVPKAFLIAFRSILDFIYLAQYPTHDDTTLGYLEQALDCFHQHKSVIMNLGVRDHLNIPKFHSLLHYVQSIRFYGATDNYNTEMFERLHIDFAKEGWRASNHRNERPQMVRWLSRREKIVHLESYLKTTKQTVDQDILKNRQGHAIKIAKFPQSPKQTLSAVEKTHCAPGFTHSLKTFLNLLNSRSLSRAELNNAILPFNHIDLYHNFKLTPTALHDDITKHEVIKAKPAIKGQPAQFDTVVVFNSHDAESTGVAGTRIGRLRAIFTLPSTIHEGIRPAPPTWPKGPLAYIEWYSPLKSTANSDSLMYTVSNMPLRPDGIPIGQVIPLTYIRQSCQLIPHFGTSSPREI</sequence>
<gene>
    <name evidence="1" type="ORF">CERSUDRAFT_63676</name>
</gene>
<proteinExistence type="predicted"/>
<dbReference type="EMBL" id="KB445793">
    <property type="protein sequence ID" value="EMD40221.1"/>
    <property type="molecule type" value="Genomic_DNA"/>
</dbReference>
<reference evidence="1 2" key="1">
    <citation type="journal article" date="2012" name="Proc. Natl. Acad. Sci. U.S.A.">
        <title>Comparative genomics of Ceriporiopsis subvermispora and Phanerochaete chrysosporium provide insight into selective ligninolysis.</title>
        <authorList>
            <person name="Fernandez-Fueyo E."/>
            <person name="Ruiz-Duenas F.J."/>
            <person name="Ferreira P."/>
            <person name="Floudas D."/>
            <person name="Hibbett D.S."/>
            <person name="Canessa P."/>
            <person name="Larrondo L.F."/>
            <person name="James T.Y."/>
            <person name="Seelenfreund D."/>
            <person name="Lobos S."/>
            <person name="Polanco R."/>
            <person name="Tello M."/>
            <person name="Honda Y."/>
            <person name="Watanabe T."/>
            <person name="Watanabe T."/>
            <person name="Ryu J.S."/>
            <person name="Kubicek C.P."/>
            <person name="Schmoll M."/>
            <person name="Gaskell J."/>
            <person name="Hammel K.E."/>
            <person name="St John F.J."/>
            <person name="Vanden Wymelenberg A."/>
            <person name="Sabat G."/>
            <person name="Splinter BonDurant S."/>
            <person name="Syed K."/>
            <person name="Yadav J.S."/>
            <person name="Doddapaneni H."/>
            <person name="Subramanian V."/>
            <person name="Lavin J.L."/>
            <person name="Oguiza J.A."/>
            <person name="Perez G."/>
            <person name="Pisabarro A.G."/>
            <person name="Ramirez L."/>
            <person name="Santoyo F."/>
            <person name="Master E."/>
            <person name="Coutinho P.M."/>
            <person name="Henrissat B."/>
            <person name="Lombard V."/>
            <person name="Magnuson J.K."/>
            <person name="Kuees U."/>
            <person name="Hori C."/>
            <person name="Igarashi K."/>
            <person name="Samejima M."/>
            <person name="Held B.W."/>
            <person name="Barry K.W."/>
            <person name="LaButti K.M."/>
            <person name="Lapidus A."/>
            <person name="Lindquist E.A."/>
            <person name="Lucas S.M."/>
            <person name="Riley R."/>
            <person name="Salamov A.A."/>
            <person name="Hoffmeister D."/>
            <person name="Schwenk D."/>
            <person name="Hadar Y."/>
            <person name="Yarden O."/>
            <person name="de Vries R.P."/>
            <person name="Wiebenga A."/>
            <person name="Stenlid J."/>
            <person name="Eastwood D."/>
            <person name="Grigoriev I.V."/>
            <person name="Berka R.M."/>
            <person name="Blanchette R.A."/>
            <person name="Kersten P."/>
            <person name="Martinez A.T."/>
            <person name="Vicuna R."/>
            <person name="Cullen D."/>
        </authorList>
    </citation>
    <scope>NUCLEOTIDE SEQUENCE [LARGE SCALE GENOMIC DNA]</scope>
    <source>
        <strain evidence="1 2">B</strain>
    </source>
</reference>
<evidence type="ECO:0000313" key="1">
    <source>
        <dbReference type="EMBL" id="EMD40221.1"/>
    </source>
</evidence>
<dbReference type="HOGENOM" id="CLU_006344_0_1_1"/>
<organism evidence="1 2">
    <name type="scientific">Ceriporiopsis subvermispora (strain B)</name>
    <name type="common">White-rot fungus</name>
    <name type="synonym">Gelatoporia subvermispora</name>
    <dbReference type="NCBI Taxonomy" id="914234"/>
    <lineage>
        <taxon>Eukaryota</taxon>
        <taxon>Fungi</taxon>
        <taxon>Dikarya</taxon>
        <taxon>Basidiomycota</taxon>
        <taxon>Agaricomycotina</taxon>
        <taxon>Agaricomycetes</taxon>
        <taxon>Polyporales</taxon>
        <taxon>Gelatoporiaceae</taxon>
        <taxon>Gelatoporia</taxon>
    </lineage>
</organism>
<keyword evidence="2" id="KW-1185">Reference proteome</keyword>
<name>M2RMX6_CERS8</name>
<evidence type="ECO:0000313" key="2">
    <source>
        <dbReference type="Proteomes" id="UP000016930"/>
    </source>
</evidence>